<keyword evidence="3" id="KW-1185">Reference proteome</keyword>
<accession>A0A397NML7</accession>
<reference evidence="2 3" key="1">
    <citation type="submission" date="2018-08" db="EMBL/GenBank/DDBJ databases">
        <title>Genomic Encyclopedia of Type Strains, Phase IV (KMG-IV): sequencing the most valuable type-strain genomes for metagenomic binning, comparative biology and taxonomic classification.</title>
        <authorList>
            <person name="Goeker M."/>
        </authorList>
    </citation>
    <scope>NUCLEOTIDE SEQUENCE [LARGE SCALE GENOMIC DNA]</scope>
    <source>
        <strain evidence="2 3">DSM 25527</strain>
    </source>
</reference>
<gene>
    <name evidence="2" type="ORF">DFR49_3505</name>
</gene>
<keyword evidence="1" id="KW-0472">Membrane</keyword>
<keyword evidence="1" id="KW-0812">Transmembrane</keyword>
<dbReference type="RefSeq" id="WP_119036904.1">
    <property type="nucleotide sequence ID" value="NZ_QXDC01000004.1"/>
</dbReference>
<dbReference type="OrthoDB" id="7585068at2"/>
<dbReference type="EMBL" id="QXDC01000004">
    <property type="protein sequence ID" value="RIA37618.1"/>
    <property type="molecule type" value="Genomic_DNA"/>
</dbReference>
<organism evidence="2 3">
    <name type="scientific">Hephaestia caeni</name>
    <dbReference type="NCBI Taxonomy" id="645617"/>
    <lineage>
        <taxon>Bacteria</taxon>
        <taxon>Pseudomonadati</taxon>
        <taxon>Pseudomonadota</taxon>
        <taxon>Alphaproteobacteria</taxon>
        <taxon>Sphingomonadales</taxon>
        <taxon>Sphingomonadaceae</taxon>
        <taxon>Hephaestia</taxon>
    </lineage>
</organism>
<dbReference type="Proteomes" id="UP000266568">
    <property type="component" value="Unassembled WGS sequence"/>
</dbReference>
<comment type="caution">
    <text evidence="2">The sequence shown here is derived from an EMBL/GenBank/DDBJ whole genome shotgun (WGS) entry which is preliminary data.</text>
</comment>
<evidence type="ECO:0008006" key="4">
    <source>
        <dbReference type="Google" id="ProtNLM"/>
    </source>
</evidence>
<feature type="transmembrane region" description="Helical" evidence="1">
    <location>
        <begin position="21"/>
        <end position="40"/>
    </location>
</feature>
<feature type="transmembrane region" description="Helical" evidence="1">
    <location>
        <begin position="192"/>
        <end position="225"/>
    </location>
</feature>
<protein>
    <recommendedName>
        <fullName evidence="4">Glycerophosphoryl diester phosphodiesterase family protein</fullName>
    </recommendedName>
</protein>
<feature type="transmembrane region" description="Helical" evidence="1">
    <location>
        <begin position="52"/>
        <end position="76"/>
    </location>
</feature>
<keyword evidence="1" id="KW-1133">Transmembrane helix</keyword>
<sequence>MVRMGTVWDRTTAFLGDRSAAVLPIAGLLIFLPTCFQEILRPAMTGTGTGAVFGLVAIVLAVVMAWGQLSVVALAVEPGAVAPAAMRTGARRLLPAIGIGLLVALIVALLGAPLGIAFLASGVDWVSTVPGQWHPAGPLPAGLKLFVGLYSLALVIVVLWGMARLLPLNSVVVAERRGVGAIRRAFGLTRGLALRIVGVVILFFVVWGVSAMAATTVLGSIFQLAFGGEGAITLATVLTAIVGGAVTTVFTVLAAAFAAELYLATRAARDLPAEAE</sequence>
<evidence type="ECO:0000313" key="3">
    <source>
        <dbReference type="Proteomes" id="UP000266568"/>
    </source>
</evidence>
<feature type="transmembrane region" description="Helical" evidence="1">
    <location>
        <begin position="141"/>
        <end position="160"/>
    </location>
</feature>
<evidence type="ECO:0000313" key="2">
    <source>
        <dbReference type="EMBL" id="RIA37618.1"/>
    </source>
</evidence>
<dbReference type="AlphaFoldDB" id="A0A397NML7"/>
<feature type="transmembrane region" description="Helical" evidence="1">
    <location>
        <begin position="231"/>
        <end position="259"/>
    </location>
</feature>
<evidence type="ECO:0000256" key="1">
    <source>
        <dbReference type="SAM" id="Phobius"/>
    </source>
</evidence>
<proteinExistence type="predicted"/>
<feature type="transmembrane region" description="Helical" evidence="1">
    <location>
        <begin position="97"/>
        <end position="121"/>
    </location>
</feature>
<name>A0A397NML7_9SPHN</name>